<accession>A0A844ARB9</accession>
<name>A0A844ARB9_9BURK</name>
<dbReference type="Proteomes" id="UP000487350">
    <property type="component" value="Unassembled WGS sequence"/>
</dbReference>
<evidence type="ECO:0000313" key="1">
    <source>
        <dbReference type="EMBL" id="MRD46594.1"/>
    </source>
</evidence>
<protein>
    <submittedName>
        <fullName evidence="1">Uncharacterized protein</fullName>
    </submittedName>
</protein>
<sequence>MPQQIVSDAIRRQVDRAGVAETGREAQISEGLMLGAALDYENVLQARLGSATFTVLHLVGHGMLVTFDRARGWKLESSFPFPVILLRESTSASPDASQHLLEAFASADRASFASSFARSAIQQAPHWKESSQRGFNIRVTSSTIHPAAAEKLAAWGIAQNISSAWLGHLTGAAACESLGVPVVPYGETRALGNFTYAFSERLVAQNVRLPTDEDIDLRVQVTLRNVARDIKYRSQLQRWEAMRQVVLDMRVLDDRDDEVVAFRTGYQDDLPDALAQQGDNTPARDAHFFDMAIYRCLQTLFSGIAKSDDALLAKVFVKPDARMRQQIDLFRKKYSRAA</sequence>
<evidence type="ECO:0000313" key="2">
    <source>
        <dbReference type="Proteomes" id="UP000487350"/>
    </source>
</evidence>
<gene>
    <name evidence="1" type="ORF">GHT07_04855</name>
</gene>
<dbReference type="EMBL" id="WJBU01000004">
    <property type="protein sequence ID" value="MRD46594.1"/>
    <property type="molecule type" value="Genomic_DNA"/>
</dbReference>
<proteinExistence type="predicted"/>
<organism evidence="1 2">
    <name type="scientific">Caenimonas koreensis DSM 17982</name>
    <dbReference type="NCBI Taxonomy" id="1121255"/>
    <lineage>
        <taxon>Bacteria</taxon>
        <taxon>Pseudomonadati</taxon>
        <taxon>Pseudomonadota</taxon>
        <taxon>Betaproteobacteria</taxon>
        <taxon>Burkholderiales</taxon>
        <taxon>Comamonadaceae</taxon>
        <taxon>Caenimonas</taxon>
    </lineage>
</organism>
<keyword evidence="2" id="KW-1185">Reference proteome</keyword>
<dbReference type="AlphaFoldDB" id="A0A844ARB9"/>
<comment type="caution">
    <text evidence="1">The sequence shown here is derived from an EMBL/GenBank/DDBJ whole genome shotgun (WGS) entry which is preliminary data.</text>
</comment>
<reference evidence="1 2" key="1">
    <citation type="submission" date="2019-11" db="EMBL/GenBank/DDBJ databases">
        <title>Caenimonas koreensis gen. nov., sp. nov., isolated from activated sludge.</title>
        <authorList>
            <person name="Seung H.R."/>
        </authorList>
    </citation>
    <scope>NUCLEOTIDE SEQUENCE [LARGE SCALE GENOMIC DNA]</scope>
    <source>
        <strain evidence="1 2">EMB320</strain>
    </source>
</reference>